<accession>A0A1F6AQM6</accession>
<dbReference type="EMBL" id="MFJR01000007">
    <property type="protein sequence ID" value="OGG26968.1"/>
    <property type="molecule type" value="Genomic_DNA"/>
</dbReference>
<evidence type="ECO:0000313" key="2">
    <source>
        <dbReference type="Proteomes" id="UP000176609"/>
    </source>
</evidence>
<protein>
    <recommendedName>
        <fullName evidence="3">General secretion pathway GspH domain-containing protein</fullName>
    </recommendedName>
</protein>
<evidence type="ECO:0000313" key="1">
    <source>
        <dbReference type="EMBL" id="OGG26968.1"/>
    </source>
</evidence>
<comment type="caution">
    <text evidence="1">The sequence shown here is derived from an EMBL/GenBank/DDBJ whole genome shotgun (WGS) entry which is preliminary data.</text>
</comment>
<dbReference type="Gene3D" id="3.30.700.10">
    <property type="entry name" value="Glycoprotein, Type 4 Pilin"/>
    <property type="match status" value="1"/>
</dbReference>
<dbReference type="InterPro" id="IPR012902">
    <property type="entry name" value="N_methyl_site"/>
</dbReference>
<gene>
    <name evidence="1" type="ORF">A2960_02365</name>
</gene>
<name>A0A1F6AQM6_9BACT</name>
<evidence type="ECO:0008006" key="3">
    <source>
        <dbReference type="Google" id="ProtNLM"/>
    </source>
</evidence>
<dbReference type="SUPFAM" id="SSF54523">
    <property type="entry name" value="Pili subunits"/>
    <property type="match status" value="1"/>
</dbReference>
<sequence>MKKAGFTLIELLISISVVSILLGLSYAGYAKLSQRQNLISSGQTMKNILRDVQSRSFSGEIDCSPSACNCSLTSSNLTGWYVDFSNRIQYGQCEAISFSSKDFGISPEITLAPYLTPASSKLLFRRSPPSADRGGTICLSDKNMVNSYYKVSIDTSGSISDNGTINETCP</sequence>
<dbReference type="Proteomes" id="UP000176609">
    <property type="component" value="Unassembled WGS sequence"/>
</dbReference>
<dbReference type="AlphaFoldDB" id="A0A1F6AQM6"/>
<proteinExistence type="predicted"/>
<reference evidence="1 2" key="1">
    <citation type="journal article" date="2016" name="Nat. Commun.">
        <title>Thousands of microbial genomes shed light on interconnected biogeochemical processes in an aquifer system.</title>
        <authorList>
            <person name="Anantharaman K."/>
            <person name="Brown C.T."/>
            <person name="Hug L.A."/>
            <person name="Sharon I."/>
            <person name="Castelle C.J."/>
            <person name="Probst A.J."/>
            <person name="Thomas B.C."/>
            <person name="Singh A."/>
            <person name="Wilkins M.J."/>
            <person name="Karaoz U."/>
            <person name="Brodie E.L."/>
            <person name="Williams K.H."/>
            <person name="Hubbard S.S."/>
            <person name="Banfield J.F."/>
        </authorList>
    </citation>
    <scope>NUCLEOTIDE SEQUENCE [LARGE SCALE GENOMIC DNA]</scope>
</reference>
<dbReference type="NCBIfam" id="TIGR02532">
    <property type="entry name" value="IV_pilin_GFxxxE"/>
    <property type="match status" value="1"/>
</dbReference>
<dbReference type="InterPro" id="IPR045584">
    <property type="entry name" value="Pilin-like"/>
</dbReference>
<organism evidence="1 2">
    <name type="scientific">Candidatus Gottesmanbacteria bacterium RIFCSPLOWO2_01_FULL_39_12b</name>
    <dbReference type="NCBI Taxonomy" id="1798388"/>
    <lineage>
        <taxon>Bacteria</taxon>
        <taxon>Candidatus Gottesmaniibacteriota</taxon>
    </lineage>
</organism>
<dbReference type="Pfam" id="PF07963">
    <property type="entry name" value="N_methyl"/>
    <property type="match status" value="1"/>
</dbReference>